<dbReference type="Proteomes" id="UP000252085">
    <property type="component" value="Unassembled WGS sequence"/>
</dbReference>
<evidence type="ECO:0000256" key="1">
    <source>
        <dbReference type="SAM" id="SignalP"/>
    </source>
</evidence>
<feature type="signal peptide" evidence="1">
    <location>
        <begin position="1"/>
        <end position="30"/>
    </location>
</feature>
<feature type="chain" id="PRO_5016834076" evidence="1">
    <location>
        <begin position="31"/>
        <end position="144"/>
    </location>
</feature>
<evidence type="ECO:0000313" key="3">
    <source>
        <dbReference type="Proteomes" id="UP000252085"/>
    </source>
</evidence>
<name>A0A367RQV2_NOSPU</name>
<comment type="caution">
    <text evidence="2">The sequence shown here is derived from an EMBL/GenBank/DDBJ whole genome shotgun (WGS) entry which is preliminary data.</text>
</comment>
<keyword evidence="1" id="KW-0732">Signal</keyword>
<gene>
    <name evidence="2" type="ORF">A6769_08395</name>
</gene>
<reference evidence="2 3" key="1">
    <citation type="submission" date="2016-04" db="EMBL/GenBank/DDBJ databases">
        <authorList>
            <person name="Evans L.H."/>
            <person name="Alamgir A."/>
            <person name="Owens N."/>
            <person name="Weber N.D."/>
            <person name="Virtaneva K."/>
            <person name="Barbian K."/>
            <person name="Babar A."/>
            <person name="Rosenke K."/>
        </authorList>
    </citation>
    <scope>NUCLEOTIDE SEQUENCE [LARGE SCALE GENOMIC DNA]</scope>
    <source>
        <strain evidence="2">NIES-2108</strain>
    </source>
</reference>
<sequence>MLKRSIKLAVFGLALLVFTLSLAIYTPAYAGTITLYEGNGGQQDTLGSYSDRPDYAGKVKPNDEARSLKLSEVAPFTIITVYDSPDAAADDDYTTIKVKQKTPKDLVVGTFENSFENEYIKVDHSHDNGLDGKVSSIQIQGFDF</sequence>
<organism evidence="2 3">
    <name type="scientific">Nostoc punctiforme NIES-2108</name>
    <dbReference type="NCBI Taxonomy" id="1356359"/>
    <lineage>
        <taxon>Bacteria</taxon>
        <taxon>Bacillati</taxon>
        <taxon>Cyanobacteriota</taxon>
        <taxon>Cyanophyceae</taxon>
        <taxon>Nostocales</taxon>
        <taxon>Nostocaceae</taxon>
        <taxon>Nostoc</taxon>
    </lineage>
</organism>
<proteinExistence type="predicted"/>
<accession>A0A367RQV2</accession>
<evidence type="ECO:0000313" key="2">
    <source>
        <dbReference type="EMBL" id="RCJ38419.1"/>
    </source>
</evidence>
<dbReference type="EMBL" id="LXQE01000117">
    <property type="protein sequence ID" value="RCJ38419.1"/>
    <property type="molecule type" value="Genomic_DNA"/>
</dbReference>
<dbReference type="AlphaFoldDB" id="A0A367RQV2"/>
<protein>
    <submittedName>
        <fullName evidence="2">Uncharacterized protein</fullName>
    </submittedName>
</protein>